<feature type="compositionally biased region" description="Basic residues" evidence="1">
    <location>
        <begin position="124"/>
        <end position="134"/>
    </location>
</feature>
<evidence type="ECO:0000313" key="3">
    <source>
        <dbReference type="Proteomes" id="UP001607069"/>
    </source>
</evidence>
<evidence type="ECO:0000256" key="1">
    <source>
        <dbReference type="SAM" id="MobiDB-lite"/>
    </source>
</evidence>
<dbReference type="Proteomes" id="UP001607069">
    <property type="component" value="Unassembled WGS sequence"/>
</dbReference>
<sequence>RLADPAPRPPSHRPPGESGGAGLVRELRPGTRRAPDGSREREQDEDPGRDGSRERGGDADRARVRMASFQHGLRRGRRQSVNSPGGTGVDAPEDGNGSDGGTGSDETAPRPTHWRGTADDRSARHGGGRHRGDG</sequence>
<evidence type="ECO:0000313" key="2">
    <source>
        <dbReference type="EMBL" id="MFH0251207.1"/>
    </source>
</evidence>
<gene>
    <name evidence="2" type="ORF">ACG5V6_23700</name>
</gene>
<proteinExistence type="predicted"/>
<protein>
    <recommendedName>
        <fullName evidence="4">Histidine kinase</fullName>
    </recommendedName>
</protein>
<feature type="non-terminal residue" evidence="2">
    <location>
        <position position="1"/>
    </location>
</feature>
<evidence type="ECO:0008006" key="4">
    <source>
        <dbReference type="Google" id="ProtNLM"/>
    </source>
</evidence>
<feature type="region of interest" description="Disordered" evidence="1">
    <location>
        <begin position="1"/>
        <end position="134"/>
    </location>
</feature>
<keyword evidence="3" id="KW-1185">Reference proteome</keyword>
<comment type="caution">
    <text evidence="2">The sequence shown here is derived from an EMBL/GenBank/DDBJ whole genome shotgun (WGS) entry which is preliminary data.</text>
</comment>
<dbReference type="EMBL" id="JBIHMK010000122">
    <property type="protein sequence ID" value="MFH0251207.1"/>
    <property type="molecule type" value="Genomic_DNA"/>
</dbReference>
<reference evidence="2 3" key="1">
    <citation type="submission" date="2024-10" db="EMBL/GenBank/DDBJ databases">
        <authorList>
            <person name="Cho J.-C."/>
        </authorList>
    </citation>
    <scope>NUCLEOTIDE SEQUENCE [LARGE SCALE GENOMIC DNA]</scope>
    <source>
        <strain evidence="2 3">KCTC29696</strain>
    </source>
</reference>
<accession>A0ABW7HZC2</accession>
<name>A0ABW7HZC2_9ACTN</name>
<organism evidence="2 3">
    <name type="scientific">Streptomyces chitinivorans</name>
    <dbReference type="NCBI Taxonomy" id="1257027"/>
    <lineage>
        <taxon>Bacteria</taxon>
        <taxon>Bacillati</taxon>
        <taxon>Actinomycetota</taxon>
        <taxon>Actinomycetes</taxon>
        <taxon>Kitasatosporales</taxon>
        <taxon>Streptomycetaceae</taxon>
        <taxon>Streptomyces</taxon>
    </lineage>
</organism>
<feature type="compositionally biased region" description="Basic and acidic residues" evidence="1">
    <location>
        <begin position="25"/>
        <end position="63"/>
    </location>
</feature>
<feature type="compositionally biased region" description="Pro residues" evidence="1">
    <location>
        <begin position="1"/>
        <end position="13"/>
    </location>
</feature>